<evidence type="ECO:0000256" key="3">
    <source>
        <dbReference type="SAM" id="MobiDB-lite"/>
    </source>
</evidence>
<keyword evidence="2" id="KW-0378">Hydrolase</keyword>
<dbReference type="Proteomes" id="UP001595836">
    <property type="component" value="Unassembled WGS sequence"/>
</dbReference>
<dbReference type="PROSITE" id="PS51677">
    <property type="entry name" value="NODB"/>
    <property type="match status" value="1"/>
</dbReference>
<dbReference type="InterPro" id="IPR050248">
    <property type="entry name" value="Polysacc_deacetylase_ArnD"/>
</dbReference>
<evidence type="ECO:0000256" key="1">
    <source>
        <dbReference type="ARBA" id="ARBA00022723"/>
    </source>
</evidence>
<dbReference type="InterPro" id="IPR011330">
    <property type="entry name" value="Glyco_hydro/deAcase_b/a-brl"/>
</dbReference>
<feature type="region of interest" description="Disordered" evidence="3">
    <location>
        <begin position="37"/>
        <end position="84"/>
    </location>
</feature>
<feature type="compositionally biased region" description="Acidic residues" evidence="3">
    <location>
        <begin position="37"/>
        <end position="47"/>
    </location>
</feature>
<dbReference type="InterPro" id="IPR002509">
    <property type="entry name" value="NODB_dom"/>
</dbReference>
<accession>A0ABV9PPS4</accession>
<keyword evidence="4" id="KW-1133">Transmembrane helix</keyword>
<keyword evidence="4" id="KW-0472">Membrane</keyword>
<dbReference type="SUPFAM" id="SSF88713">
    <property type="entry name" value="Glycoside hydrolase/deacetylase"/>
    <property type="match status" value="1"/>
</dbReference>
<evidence type="ECO:0000313" key="6">
    <source>
        <dbReference type="EMBL" id="MFC4754871.1"/>
    </source>
</evidence>
<evidence type="ECO:0000259" key="5">
    <source>
        <dbReference type="PROSITE" id="PS51677"/>
    </source>
</evidence>
<protein>
    <submittedName>
        <fullName evidence="6">Polysaccharide deacetylase family protein</fullName>
    </submittedName>
</protein>
<keyword evidence="4" id="KW-0812">Transmembrane</keyword>
<dbReference type="RefSeq" id="WP_344993580.1">
    <property type="nucleotide sequence ID" value="NZ_BAABCD010000022.1"/>
</dbReference>
<feature type="domain" description="NodB homology" evidence="5">
    <location>
        <begin position="150"/>
        <end position="324"/>
    </location>
</feature>
<evidence type="ECO:0000256" key="4">
    <source>
        <dbReference type="SAM" id="Phobius"/>
    </source>
</evidence>
<sequence>MGRRRTATTSLLSCLPRAAGAQPAIEVGVEAEVEVEVEVEETDDDEPPVSGSTDTRGPAGSGVPSAPWSHKAPGARVGTYAQSRTGRRRPVTRVALAASLLVLCTVGSVMVSGIAPSTFTIASAASSDIPLPPEIAAIVEEPRPDCTVLKCAVLTFDDGPDRHTTPVLLDILESRGVPANFFVLGTLIAGNEDIILRMQRLGMGVENHTWDHPNLTMLSPAGVTDQLARTNQELSRVLGYTPRYMRPPYGAWTPGYTPTNGMRPVLWEVDPQDWLYRNSATVVQHVGGQVAPGDVILLHDIHRSSVDAVPGIIDSLHGRGYTFVTLDDLFEARPNCPVEFYCAPPAPGPGMAAPLPAPLAVTPSPVLPAN</sequence>
<gene>
    <name evidence="6" type="ORF">ACFO7U_08760</name>
</gene>
<comment type="caution">
    <text evidence="6">The sequence shown here is derived from an EMBL/GenBank/DDBJ whole genome shotgun (WGS) entry which is preliminary data.</text>
</comment>
<organism evidence="6 7">
    <name type="scientific">Dietzia aurantiaca</name>
    <dbReference type="NCBI Taxonomy" id="983873"/>
    <lineage>
        <taxon>Bacteria</taxon>
        <taxon>Bacillati</taxon>
        <taxon>Actinomycetota</taxon>
        <taxon>Actinomycetes</taxon>
        <taxon>Mycobacteriales</taxon>
        <taxon>Dietziaceae</taxon>
        <taxon>Dietzia</taxon>
    </lineage>
</organism>
<dbReference type="PANTHER" id="PTHR10587">
    <property type="entry name" value="GLYCOSYL TRANSFERASE-RELATED"/>
    <property type="match status" value="1"/>
</dbReference>
<dbReference type="EMBL" id="JBHSHP010000021">
    <property type="protein sequence ID" value="MFC4754871.1"/>
    <property type="molecule type" value="Genomic_DNA"/>
</dbReference>
<dbReference type="Gene3D" id="3.20.20.370">
    <property type="entry name" value="Glycoside hydrolase/deacetylase"/>
    <property type="match status" value="1"/>
</dbReference>
<evidence type="ECO:0000256" key="2">
    <source>
        <dbReference type="ARBA" id="ARBA00022801"/>
    </source>
</evidence>
<dbReference type="Pfam" id="PF01522">
    <property type="entry name" value="Polysacc_deac_1"/>
    <property type="match status" value="1"/>
</dbReference>
<name>A0ABV9PPS4_9ACTN</name>
<dbReference type="PANTHER" id="PTHR10587:SF133">
    <property type="entry name" value="CHITIN DEACETYLASE 1-RELATED"/>
    <property type="match status" value="1"/>
</dbReference>
<feature type="transmembrane region" description="Helical" evidence="4">
    <location>
        <begin position="94"/>
        <end position="115"/>
    </location>
</feature>
<keyword evidence="7" id="KW-1185">Reference proteome</keyword>
<reference evidence="7" key="1">
    <citation type="journal article" date="2019" name="Int. J. Syst. Evol. Microbiol.">
        <title>The Global Catalogue of Microorganisms (GCM) 10K type strain sequencing project: providing services to taxonomists for standard genome sequencing and annotation.</title>
        <authorList>
            <consortium name="The Broad Institute Genomics Platform"/>
            <consortium name="The Broad Institute Genome Sequencing Center for Infectious Disease"/>
            <person name="Wu L."/>
            <person name="Ma J."/>
        </authorList>
    </citation>
    <scope>NUCLEOTIDE SEQUENCE [LARGE SCALE GENOMIC DNA]</scope>
    <source>
        <strain evidence="7">JCM 11882</strain>
    </source>
</reference>
<proteinExistence type="predicted"/>
<keyword evidence="1" id="KW-0479">Metal-binding</keyword>
<evidence type="ECO:0000313" key="7">
    <source>
        <dbReference type="Proteomes" id="UP001595836"/>
    </source>
</evidence>